<evidence type="ECO:0000256" key="2">
    <source>
        <dbReference type="ARBA" id="ARBA00022840"/>
    </source>
</evidence>
<dbReference type="InterPro" id="IPR025662">
    <property type="entry name" value="Sigma_54_int_dom_ATP-bd_1"/>
</dbReference>
<reference evidence="9" key="1">
    <citation type="submission" date="2020-07" db="EMBL/GenBank/DDBJ databases">
        <title>Huge and variable diversity of episymbiotic CPR bacteria and DPANN archaea in groundwater ecosystems.</title>
        <authorList>
            <person name="He C.Y."/>
            <person name="Keren R."/>
            <person name="Whittaker M."/>
            <person name="Farag I.F."/>
            <person name="Doudna J."/>
            <person name="Cate J.H.D."/>
            <person name="Banfield J.F."/>
        </authorList>
    </citation>
    <scope>NUCLEOTIDE SEQUENCE</scope>
    <source>
        <strain evidence="9">NC_groundwater_1664_Pr3_B-0.1um_52_9</strain>
    </source>
</reference>
<dbReference type="Pfam" id="PF00158">
    <property type="entry name" value="Sigma54_activat"/>
    <property type="match status" value="1"/>
</dbReference>
<dbReference type="GO" id="GO:0006355">
    <property type="term" value="P:regulation of DNA-templated transcription"/>
    <property type="evidence" value="ECO:0007669"/>
    <property type="project" value="InterPro"/>
</dbReference>
<dbReference type="Gene3D" id="1.10.10.60">
    <property type="entry name" value="Homeodomain-like"/>
    <property type="match status" value="1"/>
</dbReference>
<dbReference type="GO" id="GO:0043565">
    <property type="term" value="F:sequence-specific DNA binding"/>
    <property type="evidence" value="ECO:0007669"/>
    <property type="project" value="InterPro"/>
</dbReference>
<dbReference type="PROSITE" id="PS50112">
    <property type="entry name" value="PAS"/>
    <property type="match status" value="1"/>
</dbReference>
<dbReference type="InterPro" id="IPR009057">
    <property type="entry name" value="Homeodomain-like_sf"/>
</dbReference>
<evidence type="ECO:0000256" key="1">
    <source>
        <dbReference type="ARBA" id="ARBA00022741"/>
    </source>
</evidence>
<dbReference type="PROSITE" id="PS50113">
    <property type="entry name" value="PAC"/>
    <property type="match status" value="1"/>
</dbReference>
<evidence type="ECO:0000259" key="6">
    <source>
        <dbReference type="PROSITE" id="PS50045"/>
    </source>
</evidence>
<dbReference type="InterPro" id="IPR025944">
    <property type="entry name" value="Sigma_54_int_dom_CS"/>
</dbReference>
<dbReference type="SUPFAM" id="SSF46689">
    <property type="entry name" value="Homeodomain-like"/>
    <property type="match status" value="1"/>
</dbReference>
<dbReference type="PROSITE" id="PS50045">
    <property type="entry name" value="SIGMA54_INTERACT_4"/>
    <property type="match status" value="1"/>
</dbReference>
<keyword evidence="1" id="KW-0547">Nucleotide-binding</keyword>
<dbReference type="InterPro" id="IPR003018">
    <property type="entry name" value="GAF"/>
</dbReference>
<dbReference type="Proteomes" id="UP000807825">
    <property type="component" value="Unassembled WGS sequence"/>
</dbReference>
<dbReference type="GO" id="GO:0005524">
    <property type="term" value="F:ATP binding"/>
    <property type="evidence" value="ECO:0007669"/>
    <property type="project" value="UniProtKB-KW"/>
</dbReference>
<dbReference type="InterPro" id="IPR003593">
    <property type="entry name" value="AAA+_ATPase"/>
</dbReference>
<dbReference type="PRINTS" id="PR01590">
    <property type="entry name" value="HTHFIS"/>
</dbReference>
<dbReference type="InterPro" id="IPR002197">
    <property type="entry name" value="HTH_Fis"/>
</dbReference>
<organism evidence="9 10">
    <name type="scientific">Desulfomonile tiedjei</name>
    <dbReference type="NCBI Taxonomy" id="2358"/>
    <lineage>
        <taxon>Bacteria</taxon>
        <taxon>Pseudomonadati</taxon>
        <taxon>Thermodesulfobacteriota</taxon>
        <taxon>Desulfomonilia</taxon>
        <taxon>Desulfomonilales</taxon>
        <taxon>Desulfomonilaceae</taxon>
        <taxon>Desulfomonile</taxon>
    </lineage>
</organism>
<dbReference type="PANTHER" id="PTHR32071">
    <property type="entry name" value="TRANSCRIPTIONAL REGULATORY PROTEIN"/>
    <property type="match status" value="1"/>
</dbReference>
<dbReference type="Gene3D" id="3.40.50.300">
    <property type="entry name" value="P-loop containing nucleotide triphosphate hydrolases"/>
    <property type="match status" value="1"/>
</dbReference>
<dbReference type="SUPFAM" id="SSF55785">
    <property type="entry name" value="PYP-like sensor domain (PAS domain)"/>
    <property type="match status" value="1"/>
</dbReference>
<dbReference type="Gene3D" id="3.30.450.20">
    <property type="entry name" value="PAS domain"/>
    <property type="match status" value="1"/>
</dbReference>
<dbReference type="InterPro" id="IPR000700">
    <property type="entry name" value="PAS-assoc_C"/>
</dbReference>
<dbReference type="AlphaFoldDB" id="A0A9D6Z1T9"/>
<feature type="non-terminal residue" evidence="9">
    <location>
        <position position="1"/>
    </location>
</feature>
<evidence type="ECO:0000313" key="9">
    <source>
        <dbReference type="EMBL" id="MBI5251443.1"/>
    </source>
</evidence>
<evidence type="ECO:0000256" key="4">
    <source>
        <dbReference type="ARBA" id="ARBA00023125"/>
    </source>
</evidence>
<dbReference type="PROSITE" id="PS00688">
    <property type="entry name" value="SIGMA54_INTERACT_3"/>
    <property type="match status" value="1"/>
</dbReference>
<sequence length="622" mass="69356">TTRALKALSACNRALIHANEESLFLNDVCTLIVDITGYRMAWIGFAFEDDAKIVQPVAVAGFEEGYLESVKITWDNLETGKGPTGTAIRTQECAVNRNSALNPDYHPWRFEALKRGYASSIALPLVAGDMTFGALTIYSSDPDAFDAEEVELLLQLSGDVGYGIDTLRMRAEKEKSDRALCESEQRFRAVFEVAQDLIFLKDQSLRFTLVNPAVEKQFELPASKIIGLTHEDLFGWEGSAYVRDVDARVLAGESVEDEYTVNVREVPITFLETKIPLRDNEGGIAGILAISRDVTERRRTAFSMPDFIEEYSSDAMKRTLAKARIAAQKGSTVLLLGESGAGKDFLARYVHNNSNRAGGPFFSINCAAVPPELSESELFGHERGAFTGAHGRKRGLFELAEGGTLLLNEIGELSLALQAKLLSFLDTRKFTRVGGEKEILVNARLIAATNRDLEQEVAAGRFRNDLFYRINVISIVVPPLRERLKDIPVLAREILSELQRELQVPFAWDLDVGIIDRLKRYHWPGNIRELRNVLERALILSDGSRLVLDIPSTGIASSDCLCEVRFSPDRSLHDVTDEVTELLCLEAMRFCRGNKKLTAQMLGISRDSLYRYLKRFGVESDD</sequence>
<dbReference type="InterPro" id="IPR000014">
    <property type="entry name" value="PAS"/>
</dbReference>
<dbReference type="Pfam" id="PF02954">
    <property type="entry name" value="HTH_8"/>
    <property type="match status" value="1"/>
</dbReference>
<dbReference type="InterPro" id="IPR027417">
    <property type="entry name" value="P-loop_NTPase"/>
</dbReference>
<dbReference type="PROSITE" id="PS00675">
    <property type="entry name" value="SIGMA54_INTERACT_1"/>
    <property type="match status" value="1"/>
</dbReference>
<dbReference type="SUPFAM" id="SSF55781">
    <property type="entry name" value="GAF domain-like"/>
    <property type="match status" value="1"/>
</dbReference>
<dbReference type="NCBIfam" id="TIGR00229">
    <property type="entry name" value="sensory_box"/>
    <property type="match status" value="1"/>
</dbReference>
<dbReference type="InterPro" id="IPR013656">
    <property type="entry name" value="PAS_4"/>
</dbReference>
<keyword evidence="2" id="KW-0067">ATP-binding</keyword>
<feature type="domain" description="PAS" evidence="7">
    <location>
        <begin position="183"/>
        <end position="253"/>
    </location>
</feature>
<keyword evidence="3" id="KW-0805">Transcription regulation</keyword>
<dbReference type="Pfam" id="PF08448">
    <property type="entry name" value="PAS_4"/>
    <property type="match status" value="1"/>
</dbReference>
<dbReference type="Pfam" id="PF13185">
    <property type="entry name" value="GAF_2"/>
    <property type="match status" value="1"/>
</dbReference>
<dbReference type="Gene3D" id="1.10.8.60">
    <property type="match status" value="1"/>
</dbReference>
<accession>A0A9D6Z1T9</accession>
<dbReference type="EMBL" id="JACRDE010000479">
    <property type="protein sequence ID" value="MBI5251443.1"/>
    <property type="molecule type" value="Genomic_DNA"/>
</dbReference>
<dbReference type="FunFam" id="3.40.50.300:FF:000006">
    <property type="entry name" value="DNA-binding transcriptional regulator NtrC"/>
    <property type="match status" value="1"/>
</dbReference>
<evidence type="ECO:0000259" key="7">
    <source>
        <dbReference type="PROSITE" id="PS50112"/>
    </source>
</evidence>
<dbReference type="InterPro" id="IPR058031">
    <property type="entry name" value="AAA_lid_NorR"/>
</dbReference>
<evidence type="ECO:0000256" key="5">
    <source>
        <dbReference type="ARBA" id="ARBA00023163"/>
    </source>
</evidence>
<proteinExistence type="predicted"/>
<dbReference type="Gene3D" id="3.30.450.40">
    <property type="match status" value="1"/>
</dbReference>
<dbReference type="SMART" id="SM00091">
    <property type="entry name" value="PAS"/>
    <property type="match status" value="1"/>
</dbReference>
<dbReference type="InterPro" id="IPR002078">
    <property type="entry name" value="Sigma_54_int"/>
</dbReference>
<keyword evidence="5" id="KW-0804">Transcription</keyword>
<evidence type="ECO:0000259" key="8">
    <source>
        <dbReference type="PROSITE" id="PS50113"/>
    </source>
</evidence>
<dbReference type="Pfam" id="PF25601">
    <property type="entry name" value="AAA_lid_14"/>
    <property type="match status" value="1"/>
</dbReference>
<evidence type="ECO:0000256" key="3">
    <source>
        <dbReference type="ARBA" id="ARBA00023015"/>
    </source>
</evidence>
<comment type="caution">
    <text evidence="9">The sequence shown here is derived from an EMBL/GenBank/DDBJ whole genome shotgun (WGS) entry which is preliminary data.</text>
</comment>
<dbReference type="InterPro" id="IPR029016">
    <property type="entry name" value="GAF-like_dom_sf"/>
</dbReference>
<dbReference type="SUPFAM" id="SSF52540">
    <property type="entry name" value="P-loop containing nucleoside triphosphate hydrolases"/>
    <property type="match status" value="1"/>
</dbReference>
<keyword evidence="4" id="KW-0238">DNA-binding</keyword>
<feature type="domain" description="PAC" evidence="8">
    <location>
        <begin position="243"/>
        <end position="306"/>
    </location>
</feature>
<dbReference type="CDD" id="cd00009">
    <property type="entry name" value="AAA"/>
    <property type="match status" value="1"/>
</dbReference>
<feature type="domain" description="Sigma-54 factor interaction" evidence="6">
    <location>
        <begin position="313"/>
        <end position="539"/>
    </location>
</feature>
<protein>
    <submittedName>
        <fullName evidence="9">Sigma 54-interacting transcriptional regulator</fullName>
    </submittedName>
</protein>
<evidence type="ECO:0000313" key="10">
    <source>
        <dbReference type="Proteomes" id="UP000807825"/>
    </source>
</evidence>
<name>A0A9D6Z1T9_9BACT</name>
<dbReference type="CDD" id="cd00130">
    <property type="entry name" value="PAS"/>
    <property type="match status" value="1"/>
</dbReference>
<dbReference type="SMART" id="SM00382">
    <property type="entry name" value="AAA"/>
    <property type="match status" value="1"/>
</dbReference>
<dbReference type="InterPro" id="IPR035965">
    <property type="entry name" value="PAS-like_dom_sf"/>
</dbReference>
<gene>
    <name evidence="9" type="ORF">HY912_18295</name>
</gene>